<feature type="transmembrane region" description="Helical" evidence="1">
    <location>
        <begin position="399"/>
        <end position="417"/>
    </location>
</feature>
<comment type="caution">
    <text evidence="2">The sequence shown here is derived from an EMBL/GenBank/DDBJ whole genome shotgun (WGS) entry which is preliminary data.</text>
</comment>
<dbReference type="PANTHER" id="PTHR38442">
    <property type="entry name" value="INNER MEMBRANE PROTEIN-RELATED"/>
    <property type="match status" value="1"/>
</dbReference>
<dbReference type="HOGENOM" id="CLU_036718_2_1_9"/>
<feature type="transmembrane region" description="Helical" evidence="1">
    <location>
        <begin position="42"/>
        <end position="61"/>
    </location>
</feature>
<evidence type="ECO:0008006" key="4">
    <source>
        <dbReference type="Google" id="ProtNLM"/>
    </source>
</evidence>
<reference evidence="2 3" key="1">
    <citation type="submission" date="2010-08" db="EMBL/GenBank/DDBJ databases">
        <authorList>
            <person name="Weinstock G."/>
            <person name="Sodergren E."/>
            <person name="Clifton S."/>
            <person name="Fulton L."/>
            <person name="Fulton B."/>
            <person name="Courtney L."/>
            <person name="Fronick C."/>
            <person name="Harrison M."/>
            <person name="Strong C."/>
            <person name="Farmer C."/>
            <person name="Delahaunty K."/>
            <person name="Markovic C."/>
            <person name="Hall O."/>
            <person name="Minx P."/>
            <person name="Tomlinson C."/>
            <person name="Mitreva M."/>
            <person name="Hou S."/>
            <person name="Chen J."/>
            <person name="Wollam A."/>
            <person name="Pepin K.H."/>
            <person name="Johnson M."/>
            <person name="Bhonagiri V."/>
            <person name="Zhang X."/>
            <person name="Suruliraj S."/>
            <person name="Warren W."/>
            <person name="Chinwalla A."/>
            <person name="Mardis E.R."/>
            <person name="Wilson R.K."/>
        </authorList>
    </citation>
    <scope>NUCLEOTIDE SEQUENCE [LARGE SCALE GENOMIC DNA]</scope>
    <source>
        <strain evidence="2 3">F0359</strain>
    </source>
</reference>
<evidence type="ECO:0000256" key="1">
    <source>
        <dbReference type="SAM" id="Phobius"/>
    </source>
</evidence>
<gene>
    <name evidence="2" type="ORF">HMPREF9429_00139</name>
</gene>
<evidence type="ECO:0000313" key="2">
    <source>
        <dbReference type="EMBL" id="EFQ05061.1"/>
    </source>
</evidence>
<keyword evidence="1" id="KW-1133">Transmembrane helix</keyword>
<dbReference type="Pfam" id="PF04286">
    <property type="entry name" value="DUF445"/>
    <property type="match status" value="1"/>
</dbReference>
<dbReference type="PANTHER" id="PTHR38442:SF1">
    <property type="entry name" value="INNER MEMBRANE PROTEIN"/>
    <property type="match status" value="1"/>
</dbReference>
<keyword evidence="1" id="KW-0472">Membrane</keyword>
<proteinExistence type="predicted"/>
<dbReference type="Proteomes" id="UP000003195">
    <property type="component" value="Unassembled WGS sequence"/>
</dbReference>
<dbReference type="GO" id="GO:0005886">
    <property type="term" value="C:plasma membrane"/>
    <property type="evidence" value="ECO:0007669"/>
    <property type="project" value="TreeGrafter"/>
</dbReference>
<accession>E2Z9N5</accession>
<dbReference type="InterPro" id="IPR007383">
    <property type="entry name" value="DUF445"/>
</dbReference>
<organism evidence="2 3">
    <name type="scientific">Megasphaera micronuciformis F0359</name>
    <dbReference type="NCBI Taxonomy" id="706434"/>
    <lineage>
        <taxon>Bacteria</taxon>
        <taxon>Bacillati</taxon>
        <taxon>Bacillota</taxon>
        <taxon>Negativicutes</taxon>
        <taxon>Veillonellales</taxon>
        <taxon>Veillonellaceae</taxon>
        <taxon>Megasphaera</taxon>
    </lineage>
</organism>
<dbReference type="STRING" id="706434.HMPREF9429_00139"/>
<dbReference type="RefSeq" id="WP_006940859.1">
    <property type="nucleotide sequence ID" value="NZ_GL538177.1"/>
</dbReference>
<feature type="transmembrane region" description="Helical" evidence="1">
    <location>
        <begin position="12"/>
        <end position="30"/>
    </location>
</feature>
<keyword evidence="1" id="KW-0812">Transmembrane</keyword>
<protein>
    <recommendedName>
        <fullName evidence="4">DUF445 domain-containing protein</fullName>
    </recommendedName>
</protein>
<keyword evidence="3" id="KW-1185">Reference proteome</keyword>
<sequence>MAEEIRRRRTHIADYILIGAALCFLISFPMEDFFWGGLLSHLSGAALIGGLADWYAVTALFRKPLGISFKTALIPRSKTRIAETARHMIVSEILTVSNMYSVLKNHPVLEASLTYLHTKEGFQSAERVLGQVLNTFLYTVDLRAIVEAFSRYGEGAIERIHIAPMMSKAVKAGLSGEAGDAFVDFVVLTGEQLTESKTLHAYIGDIYKESLHQYEKRNFVYALVVKAALASDVFSPENVATVLQRKLREKLAQVKVKGTPEREAVVSFIWKQADRLEHNQEWQERIEAYKIRFYRHLISRPDMKEAWQRYVLDEDRQSRVCYSAASYAIERLESWKSSPDQVDQLNRYILALAARELKRVQEWFGKTAEEEILKYDTGVLAKQLESGVWYDLQMIRINGSLVGAALGTLIYIGMFIAKGGQ</sequence>
<dbReference type="AlphaFoldDB" id="E2Z9N5"/>
<name>E2Z9N5_9FIRM</name>
<dbReference type="OrthoDB" id="9769590at2"/>
<evidence type="ECO:0000313" key="3">
    <source>
        <dbReference type="Proteomes" id="UP000003195"/>
    </source>
</evidence>
<dbReference type="EMBL" id="AECS01000003">
    <property type="protein sequence ID" value="EFQ05061.1"/>
    <property type="molecule type" value="Genomic_DNA"/>
</dbReference>
<dbReference type="eggNOG" id="COG2733">
    <property type="taxonomic scope" value="Bacteria"/>
</dbReference>